<protein>
    <submittedName>
        <fullName evidence="1">Uncharacterized protein</fullName>
    </submittedName>
</protein>
<proteinExistence type="predicted"/>
<reference evidence="1" key="1">
    <citation type="submission" date="2020-04" db="EMBL/GenBank/DDBJ databases">
        <authorList>
            <person name="Chiriac C."/>
            <person name="Salcher M."/>
            <person name="Ghai R."/>
            <person name="Kavagutti S V."/>
        </authorList>
    </citation>
    <scope>NUCLEOTIDE SEQUENCE</scope>
</reference>
<dbReference type="Pfam" id="PF20459">
    <property type="entry name" value="DUF6712"/>
    <property type="match status" value="1"/>
</dbReference>
<dbReference type="EMBL" id="LR796477">
    <property type="protein sequence ID" value="CAB4147044.1"/>
    <property type="molecule type" value="Genomic_DNA"/>
</dbReference>
<sequence length="179" mass="20513">MTAFLINAYNLKQLSLIHGNVEDSILTPTIRIVQDTMIEPIIGTSLYTRLLEGIDADDLNSDEVLLMDSYIIPVLAMGCNLEAVVMTTYQIRNKSTGITSDEFLKGASESEVNRLQDSFRSKFEHYRQKLIKYLKYNSNLYPEYYEYFSNPDSFYDCLTDGGEGIKPDLGKPRSNLYFR</sequence>
<evidence type="ECO:0000313" key="1">
    <source>
        <dbReference type="EMBL" id="CAB4147044.1"/>
    </source>
</evidence>
<accession>A0A6J5MJX5</accession>
<organism evidence="1">
    <name type="scientific">uncultured Caudovirales phage</name>
    <dbReference type="NCBI Taxonomy" id="2100421"/>
    <lineage>
        <taxon>Viruses</taxon>
        <taxon>Duplodnaviria</taxon>
        <taxon>Heunggongvirae</taxon>
        <taxon>Uroviricota</taxon>
        <taxon>Caudoviricetes</taxon>
        <taxon>Peduoviridae</taxon>
        <taxon>Maltschvirus</taxon>
        <taxon>Maltschvirus maltsch</taxon>
    </lineage>
</organism>
<gene>
    <name evidence="1" type="ORF">UFOVP514_9</name>
</gene>
<dbReference type="InterPro" id="IPR046558">
    <property type="entry name" value="DUF6712"/>
</dbReference>
<name>A0A6J5MJX5_9CAUD</name>